<dbReference type="GO" id="GO:0003677">
    <property type="term" value="F:DNA binding"/>
    <property type="evidence" value="ECO:0007669"/>
    <property type="project" value="InterPro"/>
</dbReference>
<keyword evidence="3" id="KW-1185">Reference proteome</keyword>
<organism evidence="2 3">
    <name type="scientific">Litoribacter ruber</name>
    <dbReference type="NCBI Taxonomy" id="702568"/>
    <lineage>
        <taxon>Bacteria</taxon>
        <taxon>Pseudomonadati</taxon>
        <taxon>Bacteroidota</taxon>
        <taxon>Cytophagia</taxon>
        <taxon>Cytophagales</taxon>
        <taxon>Cyclobacteriaceae</taxon>
        <taxon>Litoribacter</taxon>
    </lineage>
</organism>
<sequence length="126" mass="14246">MKDTQKTSAFERLRAKVKPHDREFASLSLDIVDQIHEILDSKNWNQKTLADKMGKRESEISRLLSGTHNLSILTLAKIQVAIGETIICTPKRFETISSSQVYFIPENTSMTYGERPAGESNYVMVA</sequence>
<dbReference type="Pfam" id="PF01381">
    <property type="entry name" value="HTH_3"/>
    <property type="match status" value="1"/>
</dbReference>
<protein>
    <submittedName>
        <fullName evidence="2">Helix-turn-helix transcriptional regulator</fullName>
    </submittedName>
</protein>
<evidence type="ECO:0000313" key="2">
    <source>
        <dbReference type="EMBL" id="MBS9525841.1"/>
    </source>
</evidence>
<proteinExistence type="predicted"/>
<gene>
    <name evidence="2" type="ORF">KI659_17605</name>
</gene>
<dbReference type="InterPro" id="IPR001387">
    <property type="entry name" value="Cro/C1-type_HTH"/>
</dbReference>
<feature type="domain" description="HTH cro/C1-type" evidence="1">
    <location>
        <begin position="35"/>
        <end position="93"/>
    </location>
</feature>
<dbReference type="InterPro" id="IPR010982">
    <property type="entry name" value="Lambda_DNA-bd_dom_sf"/>
</dbReference>
<accession>A0AAP2CJE2</accession>
<dbReference type="SMART" id="SM00530">
    <property type="entry name" value="HTH_XRE"/>
    <property type="match status" value="1"/>
</dbReference>
<reference evidence="2 3" key="1">
    <citation type="submission" date="2021-05" db="EMBL/GenBank/DDBJ databases">
        <authorList>
            <person name="Zhang Z.D."/>
            <person name="Osman G."/>
        </authorList>
    </citation>
    <scope>NUCLEOTIDE SEQUENCE [LARGE SCALE GENOMIC DNA]</scope>
    <source>
        <strain evidence="2 3">KCTC 32217</strain>
    </source>
</reference>
<dbReference type="EMBL" id="JAHCMY010000020">
    <property type="protein sequence ID" value="MBS9525841.1"/>
    <property type="molecule type" value="Genomic_DNA"/>
</dbReference>
<dbReference type="AlphaFoldDB" id="A0AAP2CJE2"/>
<evidence type="ECO:0000259" key="1">
    <source>
        <dbReference type="PROSITE" id="PS50943"/>
    </source>
</evidence>
<name>A0AAP2CJE2_9BACT</name>
<dbReference type="PROSITE" id="PS50943">
    <property type="entry name" value="HTH_CROC1"/>
    <property type="match status" value="1"/>
</dbReference>
<comment type="caution">
    <text evidence="2">The sequence shown here is derived from an EMBL/GenBank/DDBJ whole genome shotgun (WGS) entry which is preliminary data.</text>
</comment>
<dbReference type="RefSeq" id="WP_213946700.1">
    <property type="nucleotide sequence ID" value="NZ_JAHCMY010000020.1"/>
</dbReference>
<dbReference type="Proteomes" id="UP001319104">
    <property type="component" value="Unassembled WGS sequence"/>
</dbReference>
<dbReference type="CDD" id="cd00093">
    <property type="entry name" value="HTH_XRE"/>
    <property type="match status" value="1"/>
</dbReference>
<dbReference type="SUPFAM" id="SSF47413">
    <property type="entry name" value="lambda repressor-like DNA-binding domains"/>
    <property type="match status" value="1"/>
</dbReference>
<evidence type="ECO:0000313" key="3">
    <source>
        <dbReference type="Proteomes" id="UP001319104"/>
    </source>
</evidence>
<dbReference type="Gene3D" id="1.10.260.40">
    <property type="entry name" value="lambda repressor-like DNA-binding domains"/>
    <property type="match status" value="1"/>
</dbReference>